<organism evidence="4 5">
    <name type="scientific">Neobacillus bataviensis</name>
    <dbReference type="NCBI Taxonomy" id="220685"/>
    <lineage>
        <taxon>Bacteria</taxon>
        <taxon>Bacillati</taxon>
        <taxon>Bacillota</taxon>
        <taxon>Bacilli</taxon>
        <taxon>Bacillales</taxon>
        <taxon>Bacillaceae</taxon>
        <taxon>Neobacillus</taxon>
    </lineage>
</organism>
<gene>
    <name evidence="4" type="ORF">FB550_1011102</name>
</gene>
<dbReference type="CDD" id="cd07067">
    <property type="entry name" value="HP_PGM_like"/>
    <property type="match status" value="1"/>
</dbReference>
<dbReference type="GO" id="GO:0045820">
    <property type="term" value="P:negative regulation of glycolytic process"/>
    <property type="evidence" value="ECO:0007669"/>
    <property type="project" value="TreeGrafter"/>
</dbReference>
<feature type="binding site" evidence="3">
    <location>
        <begin position="11"/>
        <end position="18"/>
    </location>
    <ligand>
        <name>substrate</name>
    </ligand>
</feature>
<dbReference type="GO" id="GO:0005829">
    <property type="term" value="C:cytosol"/>
    <property type="evidence" value="ECO:0007669"/>
    <property type="project" value="TreeGrafter"/>
</dbReference>
<accession>A0A561E0F2</accession>
<dbReference type="InterPro" id="IPR051695">
    <property type="entry name" value="Phosphoglycerate_Mutase"/>
</dbReference>
<evidence type="ECO:0000313" key="5">
    <source>
        <dbReference type="Proteomes" id="UP000319671"/>
    </source>
</evidence>
<name>A0A561E0F2_9BACI</name>
<evidence type="ECO:0000313" key="4">
    <source>
        <dbReference type="EMBL" id="TWE09070.1"/>
    </source>
</evidence>
<dbReference type="PIRSF" id="PIRSF000709">
    <property type="entry name" value="6PFK_2-Ptase"/>
    <property type="match status" value="1"/>
</dbReference>
<evidence type="ECO:0000256" key="1">
    <source>
        <dbReference type="ARBA" id="ARBA00022801"/>
    </source>
</evidence>
<dbReference type="GO" id="GO:0043456">
    <property type="term" value="P:regulation of pentose-phosphate shunt"/>
    <property type="evidence" value="ECO:0007669"/>
    <property type="project" value="TreeGrafter"/>
</dbReference>
<dbReference type="AlphaFoldDB" id="A0A561E0F2"/>
<dbReference type="EMBL" id="VIVN01000001">
    <property type="protein sequence ID" value="TWE09070.1"/>
    <property type="molecule type" value="Genomic_DNA"/>
</dbReference>
<evidence type="ECO:0000256" key="2">
    <source>
        <dbReference type="PIRSR" id="PIRSR613078-1"/>
    </source>
</evidence>
<dbReference type="InterPro" id="IPR029033">
    <property type="entry name" value="His_PPase_superfam"/>
</dbReference>
<dbReference type="Proteomes" id="UP000319671">
    <property type="component" value="Unassembled WGS sequence"/>
</dbReference>
<feature type="active site" description="Tele-phosphohistidine intermediate" evidence="2">
    <location>
        <position position="12"/>
    </location>
</feature>
<protein>
    <submittedName>
        <fullName evidence="4">Putative phosphoglycerate mutase</fullName>
    </submittedName>
</protein>
<dbReference type="Gene3D" id="3.40.50.1240">
    <property type="entry name" value="Phosphoglycerate mutase-like"/>
    <property type="match status" value="1"/>
</dbReference>
<feature type="active site" description="Proton donor/acceptor" evidence="2">
    <location>
        <position position="89"/>
    </location>
</feature>
<proteinExistence type="predicted"/>
<keyword evidence="1" id="KW-0378">Hydrolase</keyword>
<dbReference type="SUPFAM" id="SSF53254">
    <property type="entry name" value="Phosphoglycerate mutase-like"/>
    <property type="match status" value="1"/>
</dbReference>
<dbReference type="SMART" id="SM00855">
    <property type="entry name" value="PGAM"/>
    <property type="match status" value="1"/>
</dbReference>
<dbReference type="PANTHER" id="PTHR46517:SF1">
    <property type="entry name" value="FRUCTOSE-2,6-BISPHOSPHATASE TIGAR"/>
    <property type="match status" value="1"/>
</dbReference>
<sequence length="217" mass="25123">METKFDLYLIRHGETYLNRYKKMQGWADSPLTEEGKAVAIETGKRLADVQFDRVYTSDSGRTVETAELILQQNNDNHNLVINRRKAFRESFFGSFEGEYSEVAFRKIAEDNACSSTKELFQKHTLEDVMNFIKKSDPFHHAENYYELWGRIEKGLNEIVSTSQNLNENILLVTHGVIIRNIISKFSKEFDKGIEIKNSSVSVLEYSSNIFKVISFNQ</sequence>
<evidence type="ECO:0000256" key="3">
    <source>
        <dbReference type="PIRSR" id="PIRSR613078-2"/>
    </source>
</evidence>
<dbReference type="Pfam" id="PF00300">
    <property type="entry name" value="His_Phos_1"/>
    <property type="match status" value="1"/>
</dbReference>
<dbReference type="InterPro" id="IPR013078">
    <property type="entry name" value="His_Pase_superF_clade-1"/>
</dbReference>
<feature type="binding site" evidence="3">
    <location>
        <position position="61"/>
    </location>
    <ligand>
        <name>substrate</name>
    </ligand>
</feature>
<comment type="caution">
    <text evidence="4">The sequence shown here is derived from an EMBL/GenBank/DDBJ whole genome shotgun (WGS) entry which is preliminary data.</text>
</comment>
<dbReference type="RefSeq" id="WP_144562675.1">
    <property type="nucleotide sequence ID" value="NZ_VIVN01000001.1"/>
</dbReference>
<dbReference type="PANTHER" id="PTHR46517">
    <property type="entry name" value="FRUCTOSE-2,6-BISPHOSPHATASE TIGAR"/>
    <property type="match status" value="1"/>
</dbReference>
<dbReference type="GO" id="GO:0004331">
    <property type="term" value="F:fructose-2,6-bisphosphate 2-phosphatase activity"/>
    <property type="evidence" value="ECO:0007669"/>
    <property type="project" value="TreeGrafter"/>
</dbReference>
<keyword evidence="5" id="KW-1185">Reference proteome</keyword>
<reference evidence="4 5" key="1">
    <citation type="submission" date="2019-06" db="EMBL/GenBank/DDBJ databases">
        <title>Sorghum-associated microbial communities from plants grown in Nebraska, USA.</title>
        <authorList>
            <person name="Schachtman D."/>
        </authorList>
    </citation>
    <scope>NUCLEOTIDE SEQUENCE [LARGE SCALE GENOMIC DNA]</scope>
    <source>
        <strain evidence="4 5">2482</strain>
    </source>
</reference>